<evidence type="ECO:0000256" key="5">
    <source>
        <dbReference type="RuleBase" id="RU003693"/>
    </source>
</evidence>
<dbReference type="InterPro" id="IPR004839">
    <property type="entry name" value="Aminotransferase_I/II_large"/>
</dbReference>
<dbReference type="RefSeq" id="WP_232016761.1">
    <property type="nucleotide sequence ID" value="NZ_CP033972.1"/>
</dbReference>
<evidence type="ECO:0000313" key="7">
    <source>
        <dbReference type="EMBL" id="AZG44338.1"/>
    </source>
</evidence>
<keyword evidence="3 7" id="KW-0808">Transferase</keyword>
<dbReference type="GO" id="GO:0030170">
    <property type="term" value="F:pyridoxal phosphate binding"/>
    <property type="evidence" value="ECO:0007669"/>
    <property type="project" value="InterPro"/>
</dbReference>
<dbReference type="InterPro" id="IPR001917">
    <property type="entry name" value="Aminotrans_II_pyridoxalP_BS"/>
</dbReference>
<accession>A0A3G8JHG7</accession>
<reference evidence="7 8" key="1">
    <citation type="submission" date="2018-11" db="EMBL/GenBank/DDBJ databases">
        <title>Gordonia insulae sp. nov., isolated from an island soil.</title>
        <authorList>
            <person name="Kim Y.S."/>
            <person name="Kim S.B."/>
        </authorList>
    </citation>
    <scope>NUCLEOTIDE SEQUENCE [LARGE SCALE GENOMIC DNA]</scope>
    <source>
        <strain evidence="7 8">MMS17-SY073</strain>
    </source>
</reference>
<dbReference type="Gene3D" id="3.40.640.10">
    <property type="entry name" value="Type I PLP-dependent aspartate aminotransferase-like (Major domain)"/>
    <property type="match status" value="1"/>
</dbReference>
<dbReference type="InterPro" id="IPR050106">
    <property type="entry name" value="HistidinolP_aminotransfase"/>
</dbReference>
<dbReference type="KEGG" id="gom:D7316_00922"/>
<dbReference type="InterPro" id="IPR015422">
    <property type="entry name" value="PyrdxlP-dep_Trfase_small"/>
</dbReference>
<evidence type="ECO:0000256" key="4">
    <source>
        <dbReference type="ARBA" id="ARBA00022898"/>
    </source>
</evidence>
<evidence type="ECO:0000256" key="3">
    <source>
        <dbReference type="ARBA" id="ARBA00022679"/>
    </source>
</evidence>
<name>A0A3G8JHG7_9ACTN</name>
<dbReference type="SUPFAM" id="SSF53383">
    <property type="entry name" value="PLP-dependent transferases"/>
    <property type="match status" value="1"/>
</dbReference>
<dbReference type="PANTHER" id="PTHR43643:SF3">
    <property type="entry name" value="HISTIDINOL-PHOSPHATE AMINOTRANSFERASE"/>
    <property type="match status" value="1"/>
</dbReference>
<dbReference type="PANTHER" id="PTHR43643">
    <property type="entry name" value="HISTIDINOL-PHOSPHATE AMINOTRANSFERASE 2"/>
    <property type="match status" value="1"/>
</dbReference>
<dbReference type="Gene3D" id="3.90.1150.10">
    <property type="entry name" value="Aspartate Aminotransferase, domain 1"/>
    <property type="match status" value="1"/>
</dbReference>
<dbReference type="InterPro" id="IPR015424">
    <property type="entry name" value="PyrdxlP-dep_Trfase"/>
</dbReference>
<dbReference type="PROSITE" id="PS00599">
    <property type="entry name" value="AA_TRANSFER_CLASS_2"/>
    <property type="match status" value="1"/>
</dbReference>
<sequence>MTTLQRAPAVETRTPIIARCDLNESAYPPLTAVVDALRAQTGRTNRYPEFLPDRLRAAIADHHRLPRDHVTVGAGATAVALAILADAASRARAAGIQDPRIATPAPTFDGFQLLAGMVGAGLDTTPLTDDGRPDLTALAAEIGPSTAAVIVCSPHNPTGAVVVEAELRRFLRSLRPGLRVILDQAYVEFCDDAPDGAGLLADFPDLVLLRTFSKAYGLASLRVGYAIGRADTLAGPRRHEMPFAVGTAAECAVPISLAAQDELRHRVRAMRAERARLTTMLAAIGCPVLPSHANFVFLPGADGIALGRLLRCVGVLGKECGEHGFRLTVADSATTDYIVAALRVTAEIA</sequence>
<keyword evidence="2 7" id="KW-0032">Aminotransferase</keyword>
<evidence type="ECO:0000313" key="8">
    <source>
        <dbReference type="Proteomes" id="UP000271469"/>
    </source>
</evidence>
<dbReference type="Pfam" id="PF00155">
    <property type="entry name" value="Aminotran_1_2"/>
    <property type="match status" value="1"/>
</dbReference>
<evidence type="ECO:0000259" key="6">
    <source>
        <dbReference type="Pfam" id="PF00155"/>
    </source>
</evidence>
<comment type="cofactor">
    <cofactor evidence="1 5">
        <name>pyridoxal 5'-phosphate</name>
        <dbReference type="ChEBI" id="CHEBI:597326"/>
    </cofactor>
</comment>
<keyword evidence="8" id="KW-1185">Reference proteome</keyword>
<dbReference type="GO" id="GO:0008483">
    <property type="term" value="F:transaminase activity"/>
    <property type="evidence" value="ECO:0007669"/>
    <property type="project" value="UniProtKB-KW"/>
</dbReference>
<feature type="domain" description="Aminotransferase class I/classII large" evidence="6">
    <location>
        <begin position="23"/>
        <end position="341"/>
    </location>
</feature>
<dbReference type="EMBL" id="CP033972">
    <property type="protein sequence ID" value="AZG44338.1"/>
    <property type="molecule type" value="Genomic_DNA"/>
</dbReference>
<evidence type="ECO:0000256" key="2">
    <source>
        <dbReference type="ARBA" id="ARBA00022576"/>
    </source>
</evidence>
<dbReference type="CDD" id="cd00609">
    <property type="entry name" value="AAT_like"/>
    <property type="match status" value="1"/>
</dbReference>
<dbReference type="Proteomes" id="UP000271469">
    <property type="component" value="Chromosome"/>
</dbReference>
<evidence type="ECO:0000256" key="1">
    <source>
        <dbReference type="ARBA" id="ARBA00001933"/>
    </source>
</evidence>
<dbReference type="EC" id="2.6.1.-" evidence="7"/>
<organism evidence="7 8">
    <name type="scientific">Gordonia insulae</name>
    <dbReference type="NCBI Taxonomy" id="2420509"/>
    <lineage>
        <taxon>Bacteria</taxon>
        <taxon>Bacillati</taxon>
        <taxon>Actinomycetota</taxon>
        <taxon>Actinomycetes</taxon>
        <taxon>Mycobacteriales</taxon>
        <taxon>Gordoniaceae</taxon>
        <taxon>Gordonia</taxon>
    </lineage>
</organism>
<comment type="similarity">
    <text evidence="5">Belongs to the class-II pyridoxal-phosphate-dependent aminotransferase family.</text>
</comment>
<proteinExistence type="inferred from homology"/>
<gene>
    <name evidence="7" type="primary">pat_1</name>
    <name evidence="7" type="ORF">D7316_00922</name>
</gene>
<dbReference type="AlphaFoldDB" id="A0A3G8JHG7"/>
<dbReference type="InterPro" id="IPR015421">
    <property type="entry name" value="PyrdxlP-dep_Trfase_major"/>
</dbReference>
<keyword evidence="4 5" id="KW-0663">Pyridoxal phosphate</keyword>
<protein>
    <submittedName>
        <fullName evidence="7">Phenylalanine aminotransferase</fullName>
        <ecNumber evidence="7">2.6.1.-</ecNumber>
    </submittedName>
</protein>